<dbReference type="OrthoDB" id="8629910at2"/>
<accession>A0A0D1JP26</accession>
<dbReference type="EMBL" id="JXST01000046">
    <property type="protein sequence ID" value="KIU14334.1"/>
    <property type="molecule type" value="Genomic_DNA"/>
</dbReference>
<evidence type="ECO:0000256" key="2">
    <source>
        <dbReference type="ARBA" id="ARBA00023002"/>
    </source>
</evidence>
<feature type="domain" description="Enoyl reductase (ER)" evidence="3">
    <location>
        <begin position="20"/>
        <end position="300"/>
    </location>
</feature>
<dbReference type="PANTHER" id="PTHR48106:SF18">
    <property type="entry name" value="QUINONE OXIDOREDUCTASE PIG3"/>
    <property type="match status" value="1"/>
</dbReference>
<comment type="caution">
    <text evidence="4">The sequence shown here is derived from an EMBL/GenBank/DDBJ whole genome shotgun (WGS) entry which is preliminary data.</text>
</comment>
<evidence type="ECO:0000313" key="5">
    <source>
        <dbReference type="Proteomes" id="UP000032221"/>
    </source>
</evidence>
<sequence>MTEAPPETGLELRSLVTPDGMLELSLHDVDIPAPTADQVVVRVEASPVNPSDLGLLIPGADMSAATVAGTPDRPVVTAPLPPGALAQLAVRVGQSLPVGNEGAGTVVAAGESPAAQALLGKTVGIAGGAMYSQYRVVNAAACLVLPDGATARDGASSFVNPLTALGMVETMRREGHSGLVHTAAASNLGQMLVKICRADGVPLVNIVRKAEQEEILRDLGAVHVCNSAATTFEQDLLEALKATSATLAFDATGGGTLASQILNGMEQAANATATQYSRYGSAVHKQVYIYGSLDTGPTVLNRSFGMSWGIGGWLLTPFLAGAGAEVIGRLRARVAAELTTTFASTYTQEVSLAGLLKPEAFTSYLKKATGEKFLVTPQAVP</sequence>
<dbReference type="RefSeq" id="WP_043987776.1">
    <property type="nucleotide sequence ID" value="NZ_JXST01000046.1"/>
</dbReference>
<dbReference type="GO" id="GO:0070402">
    <property type="term" value="F:NADPH binding"/>
    <property type="evidence" value="ECO:0007669"/>
    <property type="project" value="TreeGrafter"/>
</dbReference>
<dbReference type="Gene3D" id="3.40.50.720">
    <property type="entry name" value="NAD(P)-binding Rossmann-like Domain"/>
    <property type="match status" value="1"/>
</dbReference>
<dbReference type="STRING" id="280871.TL10_24780"/>
<dbReference type="SUPFAM" id="SSF51735">
    <property type="entry name" value="NAD(P)-binding Rossmann-fold domains"/>
    <property type="match status" value="1"/>
</dbReference>
<dbReference type="InterPro" id="IPR020843">
    <property type="entry name" value="ER"/>
</dbReference>
<evidence type="ECO:0000256" key="1">
    <source>
        <dbReference type="ARBA" id="ARBA00022857"/>
    </source>
</evidence>
<proteinExistence type="predicted"/>
<dbReference type="CDD" id="cd08291">
    <property type="entry name" value="ETR_like_1"/>
    <property type="match status" value="1"/>
</dbReference>
<dbReference type="InterPro" id="IPR036291">
    <property type="entry name" value="NAD(P)-bd_dom_sf"/>
</dbReference>
<dbReference type="InterPro" id="IPR011032">
    <property type="entry name" value="GroES-like_sf"/>
</dbReference>
<gene>
    <name evidence="4" type="ORF">TL10_24780</name>
</gene>
<keyword evidence="2" id="KW-0560">Oxidoreductase</keyword>
<dbReference type="AlphaFoldDB" id="A0A0D1JP26"/>
<evidence type="ECO:0000259" key="3">
    <source>
        <dbReference type="SMART" id="SM00829"/>
    </source>
</evidence>
<keyword evidence="1" id="KW-0521">NADP</keyword>
<dbReference type="PATRIC" id="fig|280871.6.peg.5139"/>
<dbReference type="SUPFAM" id="SSF50129">
    <property type="entry name" value="GroES-like"/>
    <property type="match status" value="1"/>
</dbReference>
<dbReference type="SMART" id="SM00829">
    <property type="entry name" value="PKS_ER"/>
    <property type="match status" value="1"/>
</dbReference>
<dbReference type="Proteomes" id="UP000032221">
    <property type="component" value="Unassembled WGS sequence"/>
</dbReference>
<protein>
    <submittedName>
        <fullName evidence="4">NADH oxidase</fullName>
    </submittedName>
</protein>
<evidence type="ECO:0000313" key="4">
    <source>
        <dbReference type="EMBL" id="KIU14334.1"/>
    </source>
</evidence>
<dbReference type="PANTHER" id="PTHR48106">
    <property type="entry name" value="QUINONE OXIDOREDUCTASE PIG3-RELATED"/>
    <property type="match status" value="1"/>
</dbReference>
<reference evidence="4 5" key="1">
    <citation type="submission" date="2015-01" db="EMBL/GenBank/DDBJ databases">
        <title>Genome sequence of Mycobacterium llatzerense and Mycobacterium immunogenum recovered from brain abscess.</title>
        <authorList>
            <person name="Greninger A.L."/>
            <person name="Langelier C."/>
            <person name="Cunningham G."/>
            <person name="Chiu C.Y."/>
            <person name="Miller S."/>
        </authorList>
    </citation>
    <scope>NUCLEOTIDE SEQUENCE [LARGE SCALE GENOMIC DNA]</scope>
    <source>
        <strain evidence="4 5">CLUC14</strain>
    </source>
</reference>
<dbReference type="GO" id="GO:0016651">
    <property type="term" value="F:oxidoreductase activity, acting on NAD(P)H"/>
    <property type="evidence" value="ECO:0007669"/>
    <property type="project" value="TreeGrafter"/>
</dbReference>
<dbReference type="Gene3D" id="3.90.180.10">
    <property type="entry name" value="Medium-chain alcohol dehydrogenases, catalytic domain"/>
    <property type="match status" value="1"/>
</dbReference>
<organism evidence="4 5">
    <name type="scientific">Mycolicibacterium llatzerense</name>
    <dbReference type="NCBI Taxonomy" id="280871"/>
    <lineage>
        <taxon>Bacteria</taxon>
        <taxon>Bacillati</taxon>
        <taxon>Actinomycetota</taxon>
        <taxon>Actinomycetes</taxon>
        <taxon>Mycobacteriales</taxon>
        <taxon>Mycobacteriaceae</taxon>
        <taxon>Mycolicibacterium</taxon>
    </lineage>
</organism>
<keyword evidence="5" id="KW-1185">Reference proteome</keyword>
<name>A0A0D1JP26_9MYCO</name>